<evidence type="ECO:0000313" key="5">
    <source>
        <dbReference type="Proteomes" id="UP000189761"/>
    </source>
</evidence>
<sequence>MKSTGLIVEYNPFHNGHLHHVEQARQLTNADVIIAVMSGNFLQRGEPAIVSKWTRAKMALSAGVDLVVELPYAFAVQHAKKFAFGSINILKALDCDNFCFGSESGDIDEFYQALNFIKVNQVTYEENVKKLMKTGISFPSALTNSFTMINHQGEFVDLTKPNNILGFHYIEANHELITPMKAYTIKRKNANYHDKEFSSSTIASATSIRKATFEGNQSLQKIEQYIPDSTLKAMEEYLSEYGSFHHWEQYWPFLQYRLLNISSEDLEEIYDIEEGLEHRLQKMAKESQSFQEFMNKIKTKRYTWTRLQRICVHILTNTKKNEMKKLHDKIQYIRLLGMTHKGREYLNHKKKDLPFPIISKLSSYPNEFVQLDVRAANIYAQGLKEPYRSSLFKMEYAQPPYYFN</sequence>
<accession>A0A8E2I559</accession>
<comment type="similarity">
    <text evidence="3">Belongs to the TmcAL family.</text>
</comment>
<comment type="subcellular location">
    <subcellularLocation>
        <location evidence="3">Cytoplasm</location>
    </subcellularLocation>
</comment>
<reference evidence="4 5" key="1">
    <citation type="submission" date="2017-01" db="EMBL/GenBank/DDBJ databases">
        <title>Draft genome sequence of Bacillus oleronius.</title>
        <authorList>
            <person name="Allam M."/>
        </authorList>
    </citation>
    <scope>NUCLEOTIDE SEQUENCE [LARGE SCALE GENOMIC DNA]</scope>
    <source>
        <strain evidence="4 5">DSM 9356</strain>
    </source>
</reference>
<dbReference type="GO" id="GO:0006400">
    <property type="term" value="P:tRNA modification"/>
    <property type="evidence" value="ECO:0007669"/>
    <property type="project" value="UniProtKB-UniRule"/>
</dbReference>
<organism evidence="4 5">
    <name type="scientific">Heyndrickxia oleronia</name>
    <dbReference type="NCBI Taxonomy" id="38875"/>
    <lineage>
        <taxon>Bacteria</taxon>
        <taxon>Bacillati</taxon>
        <taxon>Bacillota</taxon>
        <taxon>Bacilli</taxon>
        <taxon>Bacillales</taxon>
        <taxon>Bacillaceae</taxon>
        <taxon>Heyndrickxia</taxon>
    </lineage>
</organism>
<keyword evidence="3" id="KW-0067">ATP-binding</keyword>
<dbReference type="SUPFAM" id="SSF52374">
    <property type="entry name" value="Nucleotidylyl transferase"/>
    <property type="match status" value="1"/>
</dbReference>
<evidence type="ECO:0000313" key="4">
    <source>
        <dbReference type="EMBL" id="OOP66522.1"/>
    </source>
</evidence>
<evidence type="ECO:0000256" key="1">
    <source>
        <dbReference type="ARBA" id="ARBA00022598"/>
    </source>
</evidence>
<comment type="function">
    <text evidence="3">Catalyzes the formation of N(4)-acetylcytidine (ac(4)C) at the wobble position of elongator tRNA(Met), using acetate and ATP as substrates. First activates an acetate ion to form acetyladenylate (Ac-AMP) and then transfers the acetyl group to tRNA to form ac(4)C34.</text>
</comment>
<comment type="caution">
    <text evidence="4">The sequence shown here is derived from an EMBL/GenBank/DDBJ whole genome shotgun (WGS) entry which is preliminary data.</text>
</comment>
<name>A0A8E2I559_9BACI</name>
<dbReference type="GO" id="GO:0000049">
    <property type="term" value="F:tRNA binding"/>
    <property type="evidence" value="ECO:0007669"/>
    <property type="project" value="UniProtKB-KW"/>
</dbReference>
<keyword evidence="3" id="KW-0820">tRNA-binding</keyword>
<dbReference type="Gene3D" id="3.40.50.620">
    <property type="entry name" value="HUPs"/>
    <property type="match status" value="1"/>
</dbReference>
<dbReference type="GO" id="GO:0016879">
    <property type="term" value="F:ligase activity, forming carbon-nitrogen bonds"/>
    <property type="evidence" value="ECO:0007669"/>
    <property type="project" value="UniProtKB-UniRule"/>
</dbReference>
<dbReference type="InterPro" id="IPR014729">
    <property type="entry name" value="Rossmann-like_a/b/a_fold"/>
</dbReference>
<comment type="catalytic activity">
    <reaction evidence="3">
        <text>cytidine(34) in elongator tRNA(Met) + acetate + ATP = N(4)-acetylcytidine(34) in elongator tRNA(Met) + AMP + diphosphate</text>
        <dbReference type="Rhea" id="RHEA:58144"/>
        <dbReference type="Rhea" id="RHEA-COMP:10693"/>
        <dbReference type="Rhea" id="RHEA-COMP:10694"/>
        <dbReference type="ChEBI" id="CHEBI:30089"/>
        <dbReference type="ChEBI" id="CHEBI:30616"/>
        <dbReference type="ChEBI" id="CHEBI:33019"/>
        <dbReference type="ChEBI" id="CHEBI:74900"/>
        <dbReference type="ChEBI" id="CHEBI:82748"/>
        <dbReference type="ChEBI" id="CHEBI:456215"/>
    </reaction>
</comment>
<dbReference type="Pfam" id="PF05636">
    <property type="entry name" value="HIGH_NTase1"/>
    <property type="match status" value="1"/>
</dbReference>
<keyword evidence="1 3" id="KW-0436">Ligase</keyword>
<dbReference type="NCBIfam" id="NF010191">
    <property type="entry name" value="PRK13670.1"/>
    <property type="match status" value="1"/>
</dbReference>
<dbReference type="AlphaFoldDB" id="A0A8E2I559"/>
<dbReference type="Proteomes" id="UP000189761">
    <property type="component" value="Unassembled WGS sequence"/>
</dbReference>
<protein>
    <recommendedName>
        <fullName evidence="3">tRNA(Met) cytidine acetate ligase</fullName>
        <ecNumber evidence="3">6.3.4.-</ecNumber>
    </recommendedName>
</protein>
<dbReference type="InterPro" id="IPR008513">
    <property type="entry name" value="tRNA(Met)_cyd_acetate_ligase"/>
</dbReference>
<keyword evidence="3" id="KW-0547">Nucleotide-binding</keyword>
<gene>
    <name evidence="3" type="primary">tmcAL</name>
    <name evidence="4" type="ORF">BWZ43_20580</name>
</gene>
<feature type="binding site" evidence="3">
    <location>
        <position position="162"/>
    </location>
    <ligand>
        <name>ATP</name>
        <dbReference type="ChEBI" id="CHEBI:30616"/>
    </ligand>
</feature>
<dbReference type="GO" id="GO:0005524">
    <property type="term" value="F:ATP binding"/>
    <property type="evidence" value="ECO:0007669"/>
    <property type="project" value="UniProtKB-KW"/>
</dbReference>
<dbReference type="EC" id="6.3.4.-" evidence="3"/>
<dbReference type="PANTHER" id="PTHR37825:SF1">
    <property type="entry name" value="TRNA(MET) CYTIDINE ACETATE LIGASE"/>
    <property type="match status" value="1"/>
</dbReference>
<dbReference type="RefSeq" id="WP_078111081.1">
    <property type="nucleotide sequence ID" value="NZ_CP065424.1"/>
</dbReference>
<dbReference type="PANTHER" id="PTHR37825">
    <property type="entry name" value="TRNA(MET) CYTIDINE ACETATE LIGASE"/>
    <property type="match status" value="1"/>
</dbReference>
<dbReference type="HAMAP" id="MF_01539">
    <property type="entry name" value="TmcAL"/>
    <property type="match status" value="1"/>
</dbReference>
<comment type="caution">
    <text evidence="3">Lacks conserved residue(s) required for the propagation of feature annotation.</text>
</comment>
<dbReference type="EMBL" id="MTLA01000302">
    <property type="protein sequence ID" value="OOP66522.1"/>
    <property type="molecule type" value="Genomic_DNA"/>
</dbReference>
<keyword evidence="3" id="KW-0694">RNA-binding</keyword>
<keyword evidence="3" id="KW-0963">Cytoplasm</keyword>
<evidence type="ECO:0000256" key="3">
    <source>
        <dbReference type="HAMAP-Rule" id="MF_01539"/>
    </source>
</evidence>
<feature type="binding site" evidence="3">
    <location>
        <position position="187"/>
    </location>
    <ligand>
        <name>ATP</name>
        <dbReference type="ChEBI" id="CHEBI:30616"/>
    </ligand>
</feature>
<evidence type="ECO:0000256" key="2">
    <source>
        <dbReference type="ARBA" id="ARBA00022694"/>
    </source>
</evidence>
<dbReference type="GO" id="GO:0005737">
    <property type="term" value="C:cytoplasm"/>
    <property type="evidence" value="ECO:0007669"/>
    <property type="project" value="UniProtKB-SubCell"/>
</dbReference>
<keyword evidence="5" id="KW-1185">Reference proteome</keyword>
<feature type="binding site" evidence="3">
    <location>
        <position position="101"/>
    </location>
    <ligand>
        <name>ATP</name>
        <dbReference type="ChEBI" id="CHEBI:30616"/>
    </ligand>
</feature>
<proteinExistence type="inferred from homology"/>
<keyword evidence="2 3" id="KW-0819">tRNA processing</keyword>
<feature type="binding site" evidence="3">
    <location>
        <begin position="7"/>
        <end position="20"/>
    </location>
    <ligand>
        <name>ATP</name>
        <dbReference type="ChEBI" id="CHEBI:30616"/>
    </ligand>
</feature>